<dbReference type="AlphaFoldDB" id="A0A1H8P679"/>
<evidence type="ECO:0000313" key="1">
    <source>
        <dbReference type="EMBL" id="SEO37023.1"/>
    </source>
</evidence>
<dbReference type="RefSeq" id="WP_074749018.1">
    <property type="nucleotide sequence ID" value="NZ_FOCT01000019.1"/>
</dbReference>
<name>A0A1H8P679_9PROT</name>
<reference evidence="1 2" key="1">
    <citation type="submission" date="2016-10" db="EMBL/GenBank/DDBJ databases">
        <authorList>
            <person name="de Groot N.N."/>
        </authorList>
    </citation>
    <scope>NUCLEOTIDE SEQUENCE [LARGE SCALE GENOMIC DNA]</scope>
    <source>
        <strain evidence="1 2">Nl18</strain>
    </source>
</reference>
<protein>
    <submittedName>
        <fullName evidence="1">Uncharacterized protein</fullName>
    </submittedName>
</protein>
<gene>
    <name evidence="1" type="ORF">SAMN05216404_11919</name>
</gene>
<sequence length="83" mass="9157">MNPLIKASPANPTNSLVEVRDMLWEAAYVAEFLRGSICNAAGLDSGFELSTAEAYGFANVLQNLIKSIEKANTILEEHEWEDK</sequence>
<dbReference type="Proteomes" id="UP000183898">
    <property type="component" value="Unassembled WGS sequence"/>
</dbReference>
<organism evidence="1 2">
    <name type="scientific">Nitrosospira multiformis</name>
    <dbReference type="NCBI Taxonomy" id="1231"/>
    <lineage>
        <taxon>Bacteria</taxon>
        <taxon>Pseudomonadati</taxon>
        <taxon>Pseudomonadota</taxon>
        <taxon>Betaproteobacteria</taxon>
        <taxon>Nitrosomonadales</taxon>
        <taxon>Nitrosomonadaceae</taxon>
        <taxon>Nitrosospira</taxon>
    </lineage>
</organism>
<dbReference type="EMBL" id="FOCT01000019">
    <property type="protein sequence ID" value="SEO37023.1"/>
    <property type="molecule type" value="Genomic_DNA"/>
</dbReference>
<proteinExistence type="predicted"/>
<evidence type="ECO:0000313" key="2">
    <source>
        <dbReference type="Proteomes" id="UP000183898"/>
    </source>
</evidence>
<accession>A0A1H8P679</accession>